<dbReference type="InterPro" id="IPR029063">
    <property type="entry name" value="SAM-dependent_MTases_sf"/>
</dbReference>
<dbReference type="EMBL" id="JAEHOC010000024">
    <property type="protein sequence ID" value="KAG2431411.1"/>
    <property type="molecule type" value="Genomic_DNA"/>
</dbReference>
<sequence>MDVGCNKGYFSGIALNYLAPGFGNHLQLLYTEHIKSNKSNNPCGSCNDCQEPLPKHLPALGQSDVTVYCYEPSGVLFSGLTSARDTVYGPPDSPVPGKGTTVRFNLRQKAVSNTTGTANFPTDSAGETGSLGGGGAPVNVTTLDNELSEAGMPTYLDVLKIDAEGFDPIVMAGAYHLLRSHRVGLLAFEYHSLWFRSGGKLRLCLDYLEELGYSCYFDGPRLVKLSGCWHHELEIDRCSNVVCAVQGSAYDDALFKGSFVAQSHGVGVDGMTGQAMEAVNTFAGRRMRARQ</sequence>
<reference evidence="2" key="1">
    <citation type="journal article" date="2020" name="bioRxiv">
        <title>Comparative genomics of Chlamydomonas.</title>
        <authorList>
            <person name="Craig R.J."/>
            <person name="Hasan A.R."/>
            <person name="Ness R.W."/>
            <person name="Keightley P.D."/>
        </authorList>
    </citation>
    <scope>NUCLEOTIDE SEQUENCE</scope>
    <source>
        <strain evidence="2">SAG 7.73</strain>
    </source>
</reference>
<evidence type="ECO:0000313" key="2">
    <source>
        <dbReference type="EMBL" id="KAG2431411.1"/>
    </source>
</evidence>
<name>A0A835W080_CHLIN</name>
<dbReference type="PANTHER" id="PTHR34203">
    <property type="entry name" value="METHYLTRANSFERASE, FKBM FAMILY PROTEIN"/>
    <property type="match status" value="1"/>
</dbReference>
<dbReference type="PANTHER" id="PTHR34203:SF15">
    <property type="entry name" value="SLL1173 PROTEIN"/>
    <property type="match status" value="1"/>
</dbReference>
<dbReference type="InterPro" id="IPR006342">
    <property type="entry name" value="FkbM_mtfrase"/>
</dbReference>
<evidence type="ECO:0000313" key="3">
    <source>
        <dbReference type="Proteomes" id="UP000650467"/>
    </source>
</evidence>
<keyword evidence="3" id="KW-1185">Reference proteome</keyword>
<gene>
    <name evidence="2" type="ORF">HXX76_009426</name>
</gene>
<dbReference type="OrthoDB" id="530233at2759"/>
<evidence type="ECO:0000259" key="1">
    <source>
        <dbReference type="Pfam" id="PF05050"/>
    </source>
</evidence>
<comment type="caution">
    <text evidence="2">The sequence shown here is derived from an EMBL/GenBank/DDBJ whole genome shotgun (WGS) entry which is preliminary data.</text>
</comment>
<dbReference type="Pfam" id="PF05050">
    <property type="entry name" value="Methyltransf_21"/>
    <property type="match status" value="1"/>
</dbReference>
<dbReference type="InterPro" id="IPR052514">
    <property type="entry name" value="SAM-dependent_MTase"/>
</dbReference>
<feature type="domain" description="Methyltransferase FkbM" evidence="1">
    <location>
        <begin position="100"/>
        <end position="214"/>
    </location>
</feature>
<dbReference type="Gene3D" id="3.40.50.150">
    <property type="entry name" value="Vaccinia Virus protein VP39"/>
    <property type="match status" value="1"/>
</dbReference>
<accession>A0A835W080</accession>
<proteinExistence type="predicted"/>
<organism evidence="2 3">
    <name type="scientific">Chlamydomonas incerta</name>
    <dbReference type="NCBI Taxonomy" id="51695"/>
    <lineage>
        <taxon>Eukaryota</taxon>
        <taxon>Viridiplantae</taxon>
        <taxon>Chlorophyta</taxon>
        <taxon>core chlorophytes</taxon>
        <taxon>Chlorophyceae</taxon>
        <taxon>CS clade</taxon>
        <taxon>Chlamydomonadales</taxon>
        <taxon>Chlamydomonadaceae</taxon>
        <taxon>Chlamydomonas</taxon>
    </lineage>
</organism>
<dbReference type="AlphaFoldDB" id="A0A835W080"/>
<dbReference type="SUPFAM" id="SSF53335">
    <property type="entry name" value="S-adenosyl-L-methionine-dependent methyltransferases"/>
    <property type="match status" value="1"/>
</dbReference>
<dbReference type="Proteomes" id="UP000650467">
    <property type="component" value="Unassembled WGS sequence"/>
</dbReference>
<protein>
    <recommendedName>
        <fullName evidence="1">Methyltransferase FkbM domain-containing protein</fullName>
    </recommendedName>
</protein>